<dbReference type="InterPro" id="IPR036126">
    <property type="entry name" value="TBCA_sf"/>
</dbReference>
<keyword evidence="8" id="KW-1185">Reference proteome</keyword>
<dbReference type="Gene3D" id="1.20.58.90">
    <property type="match status" value="1"/>
</dbReference>
<keyword evidence="6" id="KW-0963">Cytoplasm</keyword>
<dbReference type="Proteomes" id="UP000248480">
    <property type="component" value="Unplaced"/>
</dbReference>
<comment type="function">
    <text evidence="1">Tubulin-folding protein; involved in the early step of the tubulin folding pathway.</text>
</comment>
<dbReference type="FunFam" id="1.20.58.90:FF:000008">
    <property type="entry name" value="Tubulin-specific chaperone A"/>
    <property type="match status" value="1"/>
</dbReference>
<dbReference type="SUPFAM" id="SSF46988">
    <property type="entry name" value="Tubulin chaperone cofactor A"/>
    <property type="match status" value="1"/>
</dbReference>
<protein>
    <recommendedName>
        <fullName evidence="3 6">Tubulin-specific chaperone A</fullName>
    </recommendedName>
</protein>
<dbReference type="InParanoid" id="A0A2Y9QP60"/>
<evidence type="ECO:0000256" key="6">
    <source>
        <dbReference type="RuleBase" id="RU364030"/>
    </source>
</evidence>
<evidence type="ECO:0000313" key="8">
    <source>
        <dbReference type="Proteomes" id="UP000248480"/>
    </source>
</evidence>
<dbReference type="GO" id="GO:0048487">
    <property type="term" value="F:beta-tubulin binding"/>
    <property type="evidence" value="ECO:0007669"/>
    <property type="project" value="InterPro"/>
</dbReference>
<evidence type="ECO:0000256" key="5">
    <source>
        <dbReference type="ARBA" id="ARBA00026055"/>
    </source>
</evidence>
<comment type="subunit">
    <text evidence="5 6">Supercomplex made of cofactors A to E. Cofactors A and D function by capturing and stabilizing tubulin in a quasi-native conformation. Cofactor E binds to the cofactor D-tubulin complex; interaction with cofactor C then causes the release of tubulin polypeptides that are committed to the native state.</text>
</comment>
<name>A0A2Y9QP60_TRIMA</name>
<dbReference type="GO" id="GO:0007021">
    <property type="term" value="P:tubulin complex assembly"/>
    <property type="evidence" value="ECO:0007669"/>
    <property type="project" value="UniProtKB-UniRule"/>
</dbReference>
<keyword evidence="4 6" id="KW-0143">Chaperone</keyword>
<dbReference type="CTD" id="6902"/>
<dbReference type="PANTHER" id="PTHR21500:SF0">
    <property type="entry name" value="TUBULIN-SPECIFIC CHAPERONE A"/>
    <property type="match status" value="1"/>
</dbReference>
<dbReference type="InterPro" id="IPR004226">
    <property type="entry name" value="TBCA"/>
</dbReference>
<keyword evidence="6" id="KW-0493">Microtubule</keyword>
<comment type="subcellular location">
    <subcellularLocation>
        <location evidence="6">Cytoplasm</location>
        <location evidence="6">Cytoskeleton</location>
    </subcellularLocation>
</comment>
<organism evidence="8 9">
    <name type="scientific">Trichechus manatus latirostris</name>
    <name type="common">Florida manatee</name>
    <dbReference type="NCBI Taxonomy" id="127582"/>
    <lineage>
        <taxon>Eukaryota</taxon>
        <taxon>Metazoa</taxon>
        <taxon>Chordata</taxon>
        <taxon>Craniata</taxon>
        <taxon>Vertebrata</taxon>
        <taxon>Euteleostomi</taxon>
        <taxon>Mammalia</taxon>
        <taxon>Eutheria</taxon>
        <taxon>Afrotheria</taxon>
        <taxon>Sirenia</taxon>
        <taxon>Trichechidae</taxon>
        <taxon>Trichechus</taxon>
    </lineage>
</organism>
<dbReference type="STRING" id="127582.A0A2Y9QP60"/>
<dbReference type="GO" id="GO:0005829">
    <property type="term" value="C:cytosol"/>
    <property type="evidence" value="ECO:0007669"/>
    <property type="project" value="TreeGrafter"/>
</dbReference>
<evidence type="ECO:0000256" key="3">
    <source>
        <dbReference type="ARBA" id="ARBA00015002"/>
    </source>
</evidence>
<accession>A0A2Y9QP60</accession>
<sequence length="135" mass="16120">MADPRVRQIKIKTGVVKRLVKEKVMYEKEAKQQEEKIEKMRAEDGENYAIKKQAEILQESRMMIPDCQRRLEAAYTDLLQLLVSKDFFVLYFNLFFHLIQGRPNFKIFNTEKNRLMTFFIHLPCVPVYFKIINGV</sequence>
<evidence type="ECO:0000256" key="2">
    <source>
        <dbReference type="ARBA" id="ARBA00006806"/>
    </source>
</evidence>
<keyword evidence="6" id="KW-0206">Cytoskeleton</keyword>
<comment type="similarity">
    <text evidence="2 6">Belongs to the TBCA family.</text>
</comment>
<keyword evidence="7" id="KW-0175">Coiled coil</keyword>
<dbReference type="GO" id="GO:0007023">
    <property type="term" value="P:post-chaperonin tubulin folding pathway"/>
    <property type="evidence" value="ECO:0007669"/>
    <property type="project" value="UniProtKB-UniRule"/>
</dbReference>
<dbReference type="GeneID" id="101356298"/>
<proteinExistence type="inferred from homology"/>
<evidence type="ECO:0000256" key="1">
    <source>
        <dbReference type="ARBA" id="ARBA00003046"/>
    </source>
</evidence>
<dbReference type="AlphaFoldDB" id="A0A2Y9QP60"/>
<dbReference type="RefSeq" id="XP_023585255.1">
    <property type="nucleotide sequence ID" value="XM_023729487.1"/>
</dbReference>
<evidence type="ECO:0000313" key="9">
    <source>
        <dbReference type="RefSeq" id="XP_023585255.1"/>
    </source>
</evidence>
<dbReference type="Pfam" id="PF02970">
    <property type="entry name" value="TBCA"/>
    <property type="match status" value="1"/>
</dbReference>
<gene>
    <name evidence="9" type="primary">TBCA</name>
</gene>
<evidence type="ECO:0000256" key="7">
    <source>
        <dbReference type="SAM" id="Coils"/>
    </source>
</evidence>
<feature type="coiled-coil region" evidence="7">
    <location>
        <begin position="16"/>
        <end position="43"/>
    </location>
</feature>
<dbReference type="PANTHER" id="PTHR21500">
    <property type="entry name" value="TUBULIN-SPECIFIC CHAPERONE A"/>
    <property type="match status" value="1"/>
</dbReference>
<dbReference type="FunCoup" id="A0A2Y9QP60">
    <property type="interactions" value="2062"/>
</dbReference>
<dbReference type="GO" id="GO:0005874">
    <property type="term" value="C:microtubule"/>
    <property type="evidence" value="ECO:0007669"/>
    <property type="project" value="UniProtKB-KW"/>
</dbReference>
<reference evidence="9" key="1">
    <citation type="submission" date="2025-08" db="UniProtKB">
        <authorList>
            <consortium name="RefSeq"/>
        </authorList>
    </citation>
    <scope>IDENTIFICATION</scope>
</reference>
<evidence type="ECO:0000256" key="4">
    <source>
        <dbReference type="ARBA" id="ARBA00023186"/>
    </source>
</evidence>